<evidence type="ECO:0000256" key="1">
    <source>
        <dbReference type="ARBA" id="ARBA00023015"/>
    </source>
</evidence>
<dbReference type="Proteomes" id="UP000250197">
    <property type="component" value="Chromosome"/>
</dbReference>
<dbReference type="EMBL" id="CP021252">
    <property type="protein sequence ID" value="ART21658.1"/>
    <property type="molecule type" value="Genomic_DNA"/>
</dbReference>
<dbReference type="InterPro" id="IPR009057">
    <property type="entry name" value="Homeodomain-like_sf"/>
</dbReference>
<dbReference type="GO" id="GO:0003700">
    <property type="term" value="F:DNA-binding transcription factor activity"/>
    <property type="evidence" value="ECO:0007669"/>
    <property type="project" value="TreeGrafter"/>
</dbReference>
<gene>
    <name evidence="6" type="ORF">CBE89_09205</name>
</gene>
<name>A0A2Z2J8X8_CORST</name>
<sequence length="199" mass="21957">MSSLREAKKQTTRHAIADSAARLVVDEGVENLTVARIAEAAGVSPRTFHNYFSSASDALFFFAASLLESHSDDLENLYPEMDINEFFETMLLEVLDDDQPNLHSLATLVTIGESLESMSHTAEERQRYEKVAFGIVEAFGRRMPGYSKLELGILLAAHGAAGKVALTEIADQESSGTKLSSVEKREIVHHAFQFLKQIP</sequence>
<reference evidence="6 7" key="1">
    <citation type="submission" date="2017-05" db="EMBL/GenBank/DDBJ databases">
        <title>Complete genome sequence of Corynebacterium striatum KC-Na-1 isolated from Neophocaena asiaeorientalis in Korea.</title>
        <authorList>
            <person name="Kim J.H."/>
            <person name="Lee K."/>
        </authorList>
    </citation>
    <scope>NUCLEOTIDE SEQUENCE [LARGE SCALE GENOMIC DNA]</scope>
    <source>
        <strain evidence="6 7">KC-Na-01</strain>
    </source>
</reference>
<dbReference type="KEGG" id="cstr:CBE89_09205"/>
<proteinExistence type="predicted"/>
<accession>A0A2Z2J8X8</accession>
<dbReference type="PANTHER" id="PTHR30055">
    <property type="entry name" value="HTH-TYPE TRANSCRIPTIONAL REGULATOR RUTR"/>
    <property type="match status" value="1"/>
</dbReference>
<dbReference type="RefSeq" id="WP_086891726.1">
    <property type="nucleotide sequence ID" value="NZ_CP021252.1"/>
</dbReference>
<protein>
    <recommendedName>
        <fullName evidence="5">HTH tetR-type domain-containing protein</fullName>
    </recommendedName>
</protein>
<feature type="domain" description="HTH tetR-type" evidence="5">
    <location>
        <begin position="10"/>
        <end position="70"/>
    </location>
</feature>
<keyword evidence="2 4" id="KW-0238">DNA-binding</keyword>
<dbReference type="Pfam" id="PF00440">
    <property type="entry name" value="TetR_N"/>
    <property type="match status" value="1"/>
</dbReference>
<evidence type="ECO:0000259" key="5">
    <source>
        <dbReference type="PROSITE" id="PS50977"/>
    </source>
</evidence>
<dbReference type="PANTHER" id="PTHR30055:SF238">
    <property type="entry name" value="MYCOFACTOCIN BIOSYNTHESIS TRANSCRIPTIONAL REGULATOR MFTR-RELATED"/>
    <property type="match status" value="1"/>
</dbReference>
<dbReference type="Gene3D" id="1.10.357.10">
    <property type="entry name" value="Tetracycline Repressor, domain 2"/>
    <property type="match status" value="1"/>
</dbReference>
<keyword evidence="1" id="KW-0805">Transcription regulation</keyword>
<feature type="DNA-binding region" description="H-T-H motif" evidence="4">
    <location>
        <begin position="33"/>
        <end position="52"/>
    </location>
</feature>
<dbReference type="PROSITE" id="PS50977">
    <property type="entry name" value="HTH_TETR_2"/>
    <property type="match status" value="1"/>
</dbReference>
<dbReference type="AlphaFoldDB" id="A0A2Z2J8X8"/>
<organism evidence="6 7">
    <name type="scientific">Corynebacterium striatum</name>
    <dbReference type="NCBI Taxonomy" id="43770"/>
    <lineage>
        <taxon>Bacteria</taxon>
        <taxon>Bacillati</taxon>
        <taxon>Actinomycetota</taxon>
        <taxon>Actinomycetes</taxon>
        <taxon>Mycobacteriales</taxon>
        <taxon>Corynebacteriaceae</taxon>
        <taxon>Corynebacterium</taxon>
    </lineage>
</organism>
<evidence type="ECO:0000256" key="2">
    <source>
        <dbReference type="ARBA" id="ARBA00023125"/>
    </source>
</evidence>
<keyword evidence="3" id="KW-0804">Transcription</keyword>
<dbReference type="InterPro" id="IPR001647">
    <property type="entry name" value="HTH_TetR"/>
</dbReference>
<evidence type="ECO:0000256" key="3">
    <source>
        <dbReference type="ARBA" id="ARBA00023163"/>
    </source>
</evidence>
<dbReference type="GO" id="GO:0000976">
    <property type="term" value="F:transcription cis-regulatory region binding"/>
    <property type="evidence" value="ECO:0007669"/>
    <property type="project" value="TreeGrafter"/>
</dbReference>
<evidence type="ECO:0000313" key="6">
    <source>
        <dbReference type="EMBL" id="ART21658.1"/>
    </source>
</evidence>
<dbReference type="SUPFAM" id="SSF46689">
    <property type="entry name" value="Homeodomain-like"/>
    <property type="match status" value="1"/>
</dbReference>
<evidence type="ECO:0000313" key="7">
    <source>
        <dbReference type="Proteomes" id="UP000250197"/>
    </source>
</evidence>
<evidence type="ECO:0000256" key="4">
    <source>
        <dbReference type="PROSITE-ProRule" id="PRU00335"/>
    </source>
</evidence>
<dbReference type="InterPro" id="IPR050109">
    <property type="entry name" value="HTH-type_TetR-like_transc_reg"/>
</dbReference>